<dbReference type="GO" id="GO:0045892">
    <property type="term" value="P:negative regulation of DNA-templated transcription"/>
    <property type="evidence" value="ECO:0007669"/>
    <property type="project" value="InterPro"/>
</dbReference>
<gene>
    <name evidence="9" type="ORF">POM88_054992</name>
</gene>
<keyword evidence="2" id="KW-0678">Repressor</keyword>
<evidence type="ECO:0000256" key="7">
    <source>
        <dbReference type="SAM" id="Phobius"/>
    </source>
</evidence>
<dbReference type="PROSITE" id="PS51754">
    <property type="entry name" value="OVATE"/>
    <property type="match status" value="1"/>
</dbReference>
<keyword evidence="4" id="KW-0804">Transcription</keyword>
<proteinExistence type="predicted"/>
<evidence type="ECO:0000256" key="5">
    <source>
        <dbReference type="ARBA" id="ARBA00023242"/>
    </source>
</evidence>
<evidence type="ECO:0000256" key="6">
    <source>
        <dbReference type="SAM" id="MobiDB-lite"/>
    </source>
</evidence>
<feature type="region of interest" description="Disordered" evidence="6">
    <location>
        <begin position="33"/>
        <end position="57"/>
    </location>
</feature>
<name>A0AAD8LW20_9APIA</name>
<evidence type="ECO:0000259" key="8">
    <source>
        <dbReference type="PROSITE" id="PS51754"/>
    </source>
</evidence>
<dbReference type="PANTHER" id="PTHR34042:SF1">
    <property type="entry name" value="TRANSCRIPTION REPRESSOR OFP17"/>
    <property type="match status" value="1"/>
</dbReference>
<evidence type="ECO:0000313" key="9">
    <source>
        <dbReference type="EMBL" id="KAK1348065.1"/>
    </source>
</evidence>
<dbReference type="InterPro" id="IPR006458">
    <property type="entry name" value="Ovate_C"/>
</dbReference>
<keyword evidence="7" id="KW-1133">Transmembrane helix</keyword>
<keyword evidence="10" id="KW-1185">Reference proteome</keyword>
<dbReference type="InterPro" id="IPR044686">
    <property type="entry name" value="OFP17"/>
</dbReference>
<keyword evidence="3" id="KW-0805">Transcription regulation</keyword>
<evidence type="ECO:0000256" key="4">
    <source>
        <dbReference type="ARBA" id="ARBA00023163"/>
    </source>
</evidence>
<dbReference type="EMBL" id="JAUIZM010000151">
    <property type="protein sequence ID" value="KAK1348065.1"/>
    <property type="molecule type" value="Genomic_DNA"/>
</dbReference>
<dbReference type="AlphaFoldDB" id="A0AAD8LW20"/>
<evidence type="ECO:0000256" key="2">
    <source>
        <dbReference type="ARBA" id="ARBA00022491"/>
    </source>
</evidence>
<accession>A0AAD8LW20</accession>
<evidence type="ECO:0000313" key="10">
    <source>
        <dbReference type="Proteomes" id="UP001237642"/>
    </source>
</evidence>
<feature type="domain" description="OVATE" evidence="8">
    <location>
        <begin position="59"/>
        <end position="119"/>
    </location>
</feature>
<keyword evidence="7" id="KW-0472">Membrane</keyword>
<dbReference type="GO" id="GO:0005634">
    <property type="term" value="C:nucleus"/>
    <property type="evidence" value="ECO:0007669"/>
    <property type="project" value="UniProtKB-SubCell"/>
</dbReference>
<dbReference type="Proteomes" id="UP001237642">
    <property type="component" value="Unassembled WGS sequence"/>
</dbReference>
<keyword evidence="7" id="KW-0812">Transmembrane</keyword>
<reference evidence="9" key="1">
    <citation type="submission" date="2023-02" db="EMBL/GenBank/DDBJ databases">
        <title>Genome of toxic invasive species Heracleum sosnowskyi carries increased number of genes despite the absence of recent whole-genome duplications.</title>
        <authorList>
            <person name="Schelkunov M."/>
            <person name="Shtratnikova V."/>
            <person name="Makarenko M."/>
            <person name="Klepikova A."/>
            <person name="Omelchenko D."/>
            <person name="Novikova G."/>
            <person name="Obukhova E."/>
            <person name="Bogdanov V."/>
            <person name="Penin A."/>
            <person name="Logacheva M."/>
        </authorList>
    </citation>
    <scope>NUCLEOTIDE SEQUENCE</scope>
    <source>
        <strain evidence="9">Hsosn_3</strain>
        <tissue evidence="9">Leaf</tissue>
    </source>
</reference>
<dbReference type="PANTHER" id="PTHR34042">
    <property type="entry name" value="TRANSCRIPTION REPRESSOR OFP17"/>
    <property type="match status" value="1"/>
</dbReference>
<comment type="subcellular location">
    <subcellularLocation>
        <location evidence="1">Nucleus</location>
    </subcellularLocation>
</comment>
<keyword evidence="5" id="KW-0539">Nucleus</keyword>
<organism evidence="9 10">
    <name type="scientific">Heracleum sosnowskyi</name>
    <dbReference type="NCBI Taxonomy" id="360622"/>
    <lineage>
        <taxon>Eukaryota</taxon>
        <taxon>Viridiplantae</taxon>
        <taxon>Streptophyta</taxon>
        <taxon>Embryophyta</taxon>
        <taxon>Tracheophyta</taxon>
        <taxon>Spermatophyta</taxon>
        <taxon>Magnoliopsida</taxon>
        <taxon>eudicotyledons</taxon>
        <taxon>Gunneridae</taxon>
        <taxon>Pentapetalae</taxon>
        <taxon>asterids</taxon>
        <taxon>campanulids</taxon>
        <taxon>Apiales</taxon>
        <taxon>Apiaceae</taxon>
        <taxon>Apioideae</taxon>
        <taxon>apioid superclade</taxon>
        <taxon>Tordylieae</taxon>
        <taxon>Tordyliinae</taxon>
        <taxon>Heracleum</taxon>
    </lineage>
</organism>
<sequence length="210" mass="23124">MELKSLSAAAVAVQNDGTKSKISTLSTNYVNAGSENRENSSLRTTGKTTSTNNVGRNECSEEVEEACRSFENYLVEMITEEGRMKDLMDVEQLLYCWNNLRCPVFIGLVSKFYGELCKDLFSSYHSPKHSENEISDEETETKNDFSNFFRDIKAGLQEMMNSLSGFFQNLFAGLGAVDGSAKATSGDKVVGASMMGLAIMVIIVAILRRG</sequence>
<evidence type="ECO:0000256" key="1">
    <source>
        <dbReference type="ARBA" id="ARBA00004123"/>
    </source>
</evidence>
<feature type="compositionally biased region" description="Polar residues" evidence="6">
    <location>
        <begin position="41"/>
        <end position="55"/>
    </location>
</feature>
<reference evidence="9" key="2">
    <citation type="submission" date="2023-05" db="EMBL/GenBank/DDBJ databases">
        <authorList>
            <person name="Schelkunov M.I."/>
        </authorList>
    </citation>
    <scope>NUCLEOTIDE SEQUENCE</scope>
    <source>
        <strain evidence="9">Hsosn_3</strain>
        <tissue evidence="9">Leaf</tissue>
    </source>
</reference>
<feature type="transmembrane region" description="Helical" evidence="7">
    <location>
        <begin position="189"/>
        <end position="207"/>
    </location>
</feature>
<comment type="caution">
    <text evidence="9">The sequence shown here is derived from an EMBL/GenBank/DDBJ whole genome shotgun (WGS) entry which is preliminary data.</text>
</comment>
<protein>
    <recommendedName>
        <fullName evidence="8">OVATE domain-containing protein</fullName>
    </recommendedName>
</protein>
<evidence type="ECO:0000256" key="3">
    <source>
        <dbReference type="ARBA" id="ARBA00023015"/>
    </source>
</evidence>